<feature type="region of interest" description="Disordered" evidence="1">
    <location>
        <begin position="1"/>
        <end position="52"/>
    </location>
</feature>
<reference evidence="2 3" key="1">
    <citation type="journal article" date="2019" name="Int. J. Syst. Evol. Microbiol.">
        <title>The Global Catalogue of Microorganisms (GCM) 10K type strain sequencing project: providing services to taxonomists for standard genome sequencing and annotation.</title>
        <authorList>
            <consortium name="The Broad Institute Genomics Platform"/>
            <consortium name="The Broad Institute Genome Sequencing Center for Infectious Disease"/>
            <person name="Wu L."/>
            <person name="Ma J."/>
        </authorList>
    </citation>
    <scope>NUCLEOTIDE SEQUENCE [LARGE SCALE GENOMIC DNA]</scope>
    <source>
        <strain evidence="2 3">JCM 11269</strain>
    </source>
</reference>
<evidence type="ECO:0000256" key="1">
    <source>
        <dbReference type="SAM" id="MobiDB-lite"/>
    </source>
</evidence>
<protein>
    <submittedName>
        <fullName evidence="2">Uncharacterized protein</fullName>
    </submittedName>
</protein>
<proteinExistence type="predicted"/>
<feature type="compositionally biased region" description="Basic and acidic residues" evidence="1">
    <location>
        <begin position="1"/>
        <end position="13"/>
    </location>
</feature>
<sequence>MAEAVRADEHADPQVDEQAGEPAARGDPDRRDRDEQDDRADEQELVELVNSQ</sequence>
<evidence type="ECO:0000313" key="3">
    <source>
        <dbReference type="Proteomes" id="UP001501072"/>
    </source>
</evidence>
<comment type="caution">
    <text evidence="2">The sequence shown here is derived from an EMBL/GenBank/DDBJ whole genome shotgun (WGS) entry which is preliminary data.</text>
</comment>
<name>A0ABN1SXL6_9ACTN</name>
<keyword evidence="3" id="KW-1185">Reference proteome</keyword>
<evidence type="ECO:0000313" key="2">
    <source>
        <dbReference type="EMBL" id="GAA1008545.1"/>
    </source>
</evidence>
<feature type="compositionally biased region" description="Basic and acidic residues" evidence="1">
    <location>
        <begin position="24"/>
        <end position="36"/>
    </location>
</feature>
<accession>A0ABN1SXL6</accession>
<organism evidence="2 3">
    <name type="scientific">Streptomyces thermogriseus</name>
    <dbReference type="NCBI Taxonomy" id="75292"/>
    <lineage>
        <taxon>Bacteria</taxon>
        <taxon>Bacillati</taxon>
        <taxon>Actinomycetota</taxon>
        <taxon>Actinomycetes</taxon>
        <taxon>Kitasatosporales</taxon>
        <taxon>Streptomycetaceae</taxon>
        <taxon>Streptomyces</taxon>
    </lineage>
</organism>
<dbReference type="EMBL" id="BAAAHU010000018">
    <property type="protein sequence ID" value="GAA1008545.1"/>
    <property type="molecule type" value="Genomic_DNA"/>
</dbReference>
<dbReference type="Proteomes" id="UP001501072">
    <property type="component" value="Unassembled WGS sequence"/>
</dbReference>
<gene>
    <name evidence="2" type="ORF">GCM10009564_21300</name>
</gene>